<dbReference type="OrthoDB" id="582416at2"/>
<dbReference type="KEGG" id="enn:FRE64_07730"/>
<accession>A0A5B8NMT0</accession>
<evidence type="ECO:0000313" key="1">
    <source>
        <dbReference type="EMBL" id="QDZ39841.1"/>
    </source>
</evidence>
<organism evidence="1 2">
    <name type="scientific">Euhalothece natronophila Z-M001</name>
    <dbReference type="NCBI Taxonomy" id="522448"/>
    <lineage>
        <taxon>Bacteria</taxon>
        <taxon>Bacillati</taxon>
        <taxon>Cyanobacteriota</taxon>
        <taxon>Cyanophyceae</taxon>
        <taxon>Oscillatoriophycideae</taxon>
        <taxon>Chroococcales</taxon>
        <taxon>Halothecacae</taxon>
        <taxon>Halothece cluster</taxon>
        <taxon>Euhalothece</taxon>
    </lineage>
</organism>
<protein>
    <recommendedName>
        <fullName evidence="3">Anti-sigma factor</fullName>
    </recommendedName>
</protein>
<gene>
    <name evidence="1" type="ORF">FRE64_07730</name>
</gene>
<evidence type="ECO:0000313" key="2">
    <source>
        <dbReference type="Proteomes" id="UP000318453"/>
    </source>
</evidence>
<dbReference type="Proteomes" id="UP000318453">
    <property type="component" value="Chromosome"/>
</dbReference>
<evidence type="ECO:0008006" key="3">
    <source>
        <dbReference type="Google" id="ProtNLM"/>
    </source>
</evidence>
<dbReference type="EMBL" id="CP042326">
    <property type="protein sequence ID" value="QDZ39841.1"/>
    <property type="molecule type" value="Genomic_DNA"/>
</dbReference>
<name>A0A5B8NMT0_9CHRO</name>
<dbReference type="RefSeq" id="WP_146295438.1">
    <property type="nucleotide sequence ID" value="NZ_CP042326.1"/>
</dbReference>
<reference evidence="1" key="1">
    <citation type="submission" date="2019-08" db="EMBL/GenBank/DDBJ databases">
        <title>Carotenoids and Carotenoid Binding Proteins in the Halophilic Cyanobacterium Euhalothece sp. ZM00.</title>
        <authorList>
            <person name="Cho S.M."/>
            <person name="Song J.Y."/>
            <person name="Park Y.-I."/>
        </authorList>
    </citation>
    <scope>NUCLEOTIDE SEQUENCE [LARGE SCALE GENOMIC DNA]</scope>
    <source>
        <strain evidence="1">Z-M001</strain>
    </source>
</reference>
<dbReference type="AlphaFoldDB" id="A0A5B8NMT0"/>
<keyword evidence="2" id="KW-1185">Reference proteome</keyword>
<sequence>MVDVSPDAYTVELEASGLVPDGLYTFWYVNEQLVGMDMGPAGGVPENEFRADSEGNATATITVSADNGYDMMGVAYHADDETHGEMPGEFGTQTFTHFMGEFVQPSN</sequence>
<proteinExistence type="predicted"/>